<name>A0A166UCL0_9GAMM</name>
<evidence type="ECO:0000313" key="2">
    <source>
        <dbReference type="EMBL" id="KZN29802.1"/>
    </source>
</evidence>
<gene>
    <name evidence="2" type="ORF">N475_05755</name>
</gene>
<protein>
    <submittedName>
        <fullName evidence="2">Uncharacterized protein</fullName>
    </submittedName>
</protein>
<sequence length="70" mass="7708">MKHAAPNTHVIALINYFTLLPLVYFIPDLIAPFIGANKLIHVAVVLALIVPIISYLVMPIAVKMLTRKTA</sequence>
<proteinExistence type="predicted"/>
<comment type="caution">
    <text evidence="2">The sequence shown here is derived from an EMBL/GenBank/DDBJ whole genome shotgun (WGS) entry which is preliminary data.</text>
</comment>
<evidence type="ECO:0000313" key="3">
    <source>
        <dbReference type="Proteomes" id="UP000076643"/>
    </source>
</evidence>
<keyword evidence="1" id="KW-0472">Membrane</keyword>
<dbReference type="RefSeq" id="WP_063357433.1">
    <property type="nucleotide sequence ID" value="NZ_AQHB01000049.1"/>
</dbReference>
<accession>A0A166UCL0</accession>
<feature type="transmembrane region" description="Helical" evidence="1">
    <location>
        <begin position="12"/>
        <end position="34"/>
    </location>
</feature>
<dbReference type="AlphaFoldDB" id="A0A166UCL0"/>
<keyword evidence="3" id="KW-1185">Reference proteome</keyword>
<evidence type="ECO:0000256" key="1">
    <source>
        <dbReference type="SAM" id="Phobius"/>
    </source>
</evidence>
<dbReference type="EMBL" id="AUYB01000158">
    <property type="protein sequence ID" value="KZN29802.1"/>
    <property type="molecule type" value="Genomic_DNA"/>
</dbReference>
<dbReference type="Proteomes" id="UP000076643">
    <property type="component" value="Unassembled WGS sequence"/>
</dbReference>
<reference evidence="2 3" key="1">
    <citation type="submission" date="2013-07" db="EMBL/GenBank/DDBJ databases">
        <title>Comparative Genomic and Metabolomic Analysis of Twelve Strains of Pseudoalteromonas luteoviolacea.</title>
        <authorList>
            <person name="Vynne N.G."/>
            <person name="Mansson M."/>
            <person name="Gram L."/>
        </authorList>
    </citation>
    <scope>NUCLEOTIDE SEQUENCE [LARGE SCALE GENOMIC DNA]</scope>
    <source>
        <strain evidence="2 3">DSM 6061</strain>
    </source>
</reference>
<keyword evidence="1" id="KW-1133">Transmembrane helix</keyword>
<keyword evidence="1" id="KW-0812">Transmembrane</keyword>
<feature type="transmembrane region" description="Helical" evidence="1">
    <location>
        <begin position="40"/>
        <end position="62"/>
    </location>
</feature>
<organism evidence="2 3">
    <name type="scientific">Pseudoalteromonas luteoviolacea DSM 6061</name>
    <dbReference type="NCBI Taxonomy" id="1365250"/>
    <lineage>
        <taxon>Bacteria</taxon>
        <taxon>Pseudomonadati</taxon>
        <taxon>Pseudomonadota</taxon>
        <taxon>Gammaproteobacteria</taxon>
        <taxon>Alteromonadales</taxon>
        <taxon>Pseudoalteromonadaceae</taxon>
        <taxon>Pseudoalteromonas</taxon>
    </lineage>
</organism>
<dbReference type="PATRIC" id="fig|1365250.3.peg.5204"/>